<feature type="domain" description="HTH lysR-type" evidence="5">
    <location>
        <begin position="1"/>
        <end position="58"/>
    </location>
</feature>
<keyword evidence="2" id="KW-0805">Transcription regulation</keyword>
<dbReference type="RefSeq" id="WP_034547545.1">
    <property type="nucleotide sequence ID" value="NZ_CAUPJO010000022.1"/>
</dbReference>
<dbReference type="SUPFAM" id="SSF46785">
    <property type="entry name" value="Winged helix' DNA-binding domain"/>
    <property type="match status" value="1"/>
</dbReference>
<dbReference type="FunFam" id="1.10.10.10:FF:000001">
    <property type="entry name" value="LysR family transcriptional regulator"/>
    <property type="match status" value="1"/>
</dbReference>
<reference evidence="6 7" key="1">
    <citation type="submission" date="2018-04" db="EMBL/GenBank/DDBJ databases">
        <title>Genomic Encyclopedia of Type Strains, Phase IV (KMG-IV): sequencing the most valuable type-strain genomes for metagenomic binning, comparative biology and taxonomic classification.</title>
        <authorList>
            <person name="Goeker M."/>
        </authorList>
    </citation>
    <scope>NUCLEOTIDE SEQUENCE [LARGE SCALE GENOMIC DNA]</scope>
    <source>
        <strain evidence="6 7">DSM 20705</strain>
    </source>
</reference>
<dbReference type="InterPro" id="IPR000847">
    <property type="entry name" value="LysR_HTH_N"/>
</dbReference>
<sequence length="291" mass="32702">MDLKHLESFIYVADLHSFSKAADKLFVSQPTITAHIQNLEKELDCALLNRLGHTVTLTNAGEIFYRYAKDVVYTLGSAKLEISVSNSNIEGNVSILSSSVPKLFYLPDKISKFADTHPGITFNISGLDSMNVVNNVKNGKCDFGIVGFKFPDPTLLYTNIFSDEICYVIKKDKFPGYSNFDSIDYDDIKDIPLMLREPGSGTFKTFANAVTKSYPDIIKNNYSVFDSNELIINLVKKGYGGSFISSWFTDNKNDILKLRLKGTPIKRSFYLVRHKNKKLSPGAEAFYDFLV</sequence>
<dbReference type="GO" id="GO:0000976">
    <property type="term" value="F:transcription cis-regulatory region binding"/>
    <property type="evidence" value="ECO:0007669"/>
    <property type="project" value="TreeGrafter"/>
</dbReference>
<dbReference type="Gene3D" id="1.10.10.10">
    <property type="entry name" value="Winged helix-like DNA-binding domain superfamily/Winged helix DNA-binding domain"/>
    <property type="match status" value="1"/>
</dbReference>
<dbReference type="InterPro" id="IPR036390">
    <property type="entry name" value="WH_DNA-bd_sf"/>
</dbReference>
<evidence type="ECO:0000256" key="1">
    <source>
        <dbReference type="ARBA" id="ARBA00009437"/>
    </source>
</evidence>
<dbReference type="SUPFAM" id="SSF53850">
    <property type="entry name" value="Periplasmic binding protein-like II"/>
    <property type="match status" value="1"/>
</dbReference>
<dbReference type="Proteomes" id="UP000245793">
    <property type="component" value="Unassembled WGS sequence"/>
</dbReference>
<dbReference type="EMBL" id="QEKV01000011">
    <property type="protein sequence ID" value="PVY89073.1"/>
    <property type="molecule type" value="Genomic_DNA"/>
</dbReference>
<keyword evidence="7" id="KW-1185">Reference proteome</keyword>
<dbReference type="PRINTS" id="PR00039">
    <property type="entry name" value="HTHLYSR"/>
</dbReference>
<evidence type="ECO:0000313" key="7">
    <source>
        <dbReference type="Proteomes" id="UP000245793"/>
    </source>
</evidence>
<evidence type="ECO:0000256" key="4">
    <source>
        <dbReference type="ARBA" id="ARBA00023163"/>
    </source>
</evidence>
<evidence type="ECO:0000256" key="3">
    <source>
        <dbReference type="ARBA" id="ARBA00023125"/>
    </source>
</evidence>
<dbReference type="Pfam" id="PF03466">
    <property type="entry name" value="LysR_substrate"/>
    <property type="match status" value="1"/>
</dbReference>
<dbReference type="InterPro" id="IPR005119">
    <property type="entry name" value="LysR_subst-bd"/>
</dbReference>
<evidence type="ECO:0000259" key="5">
    <source>
        <dbReference type="PROSITE" id="PS50931"/>
    </source>
</evidence>
<proteinExistence type="inferred from homology"/>
<evidence type="ECO:0000256" key="2">
    <source>
        <dbReference type="ARBA" id="ARBA00023015"/>
    </source>
</evidence>
<dbReference type="GO" id="GO:0003700">
    <property type="term" value="F:DNA-binding transcription factor activity"/>
    <property type="evidence" value="ECO:0007669"/>
    <property type="project" value="InterPro"/>
</dbReference>
<dbReference type="PROSITE" id="PS50931">
    <property type="entry name" value="HTH_LYSR"/>
    <property type="match status" value="1"/>
</dbReference>
<protein>
    <submittedName>
        <fullName evidence="6">DNA-binding transcriptional LysR family regulator</fullName>
    </submittedName>
</protein>
<dbReference type="Gene3D" id="3.40.190.290">
    <property type="match status" value="1"/>
</dbReference>
<dbReference type="AlphaFoldDB" id="A0A2U1DN21"/>
<dbReference type="PANTHER" id="PTHR30126">
    <property type="entry name" value="HTH-TYPE TRANSCRIPTIONAL REGULATOR"/>
    <property type="match status" value="1"/>
</dbReference>
<organism evidence="6 7">
    <name type="scientific">Ezakiella coagulans</name>
    <dbReference type="NCBI Taxonomy" id="46507"/>
    <lineage>
        <taxon>Bacteria</taxon>
        <taxon>Bacillati</taxon>
        <taxon>Bacillota</taxon>
        <taxon>Tissierellia</taxon>
        <taxon>Ezakiella</taxon>
    </lineage>
</organism>
<keyword evidence="4" id="KW-0804">Transcription</keyword>
<evidence type="ECO:0000313" key="6">
    <source>
        <dbReference type="EMBL" id="PVY89073.1"/>
    </source>
</evidence>
<comment type="caution">
    <text evidence="6">The sequence shown here is derived from an EMBL/GenBank/DDBJ whole genome shotgun (WGS) entry which is preliminary data.</text>
</comment>
<dbReference type="PANTHER" id="PTHR30126:SF64">
    <property type="entry name" value="HTH-TYPE TRANSCRIPTIONAL REGULATOR CITR"/>
    <property type="match status" value="1"/>
</dbReference>
<name>A0A2U1DN21_9FIRM</name>
<accession>A0A2U1DN21</accession>
<keyword evidence="3 6" id="KW-0238">DNA-binding</keyword>
<dbReference type="InterPro" id="IPR036388">
    <property type="entry name" value="WH-like_DNA-bd_sf"/>
</dbReference>
<gene>
    <name evidence="6" type="ORF">C7381_1111</name>
</gene>
<dbReference type="Pfam" id="PF00126">
    <property type="entry name" value="HTH_1"/>
    <property type="match status" value="1"/>
</dbReference>
<comment type="similarity">
    <text evidence="1">Belongs to the LysR transcriptional regulatory family.</text>
</comment>